<reference evidence="6" key="1">
    <citation type="submission" date="2015-01" db="EMBL/GenBank/DDBJ databases">
        <authorList>
            <person name="Durling Mikael"/>
        </authorList>
    </citation>
    <scope>NUCLEOTIDE SEQUENCE</scope>
</reference>
<evidence type="ECO:0000256" key="2">
    <source>
        <dbReference type="ARBA" id="ARBA00022692"/>
    </source>
</evidence>
<evidence type="ECO:0000313" key="6">
    <source>
        <dbReference type="EMBL" id="CEO56337.1"/>
    </source>
</evidence>
<feature type="transmembrane region" description="Helical" evidence="5">
    <location>
        <begin position="76"/>
        <end position="97"/>
    </location>
</feature>
<gene>
    <name evidence="6" type="ORF">BN869_000012395_1</name>
</gene>
<feature type="transmembrane region" description="Helical" evidence="5">
    <location>
        <begin position="199"/>
        <end position="222"/>
    </location>
</feature>
<dbReference type="PANTHER" id="PTHR31465:SF17">
    <property type="entry name" value="DOMAIN PROTEIN, PUTATIVE (AFU_ORTHOLOGUE AFUA_5G09900)-RELATED"/>
    <property type="match status" value="1"/>
</dbReference>
<accession>A0A0B7KLR3</accession>
<dbReference type="Pfam" id="PF04479">
    <property type="entry name" value="RTA1"/>
    <property type="match status" value="1"/>
</dbReference>
<protein>
    <submittedName>
        <fullName evidence="6">Uncharacterized protein</fullName>
    </submittedName>
</protein>
<keyword evidence="2 5" id="KW-0812">Transmembrane</keyword>
<evidence type="ECO:0000256" key="5">
    <source>
        <dbReference type="SAM" id="Phobius"/>
    </source>
</evidence>
<keyword evidence="4 5" id="KW-0472">Membrane</keyword>
<dbReference type="PANTHER" id="PTHR31465">
    <property type="entry name" value="PROTEIN RTA1-RELATED"/>
    <property type="match status" value="1"/>
</dbReference>
<feature type="transmembrane region" description="Helical" evidence="5">
    <location>
        <begin position="47"/>
        <end position="64"/>
    </location>
</feature>
<evidence type="ECO:0000256" key="4">
    <source>
        <dbReference type="ARBA" id="ARBA00023136"/>
    </source>
</evidence>
<evidence type="ECO:0000256" key="1">
    <source>
        <dbReference type="ARBA" id="ARBA00004141"/>
    </source>
</evidence>
<sequence>MADNTPAGYAPFDLFPYNPSQPAAFAFMALFGIVAVSHLAAMVPYRCFFPMPLVIGCGTAGYYFRSQSHSDVRRTLPFNIQNLLVLAAPPFLAASIFMPPRRIARALDSEDLVATRKLVSKVFVVVGVACFVTRVVGTIMSGSENPDEAQSRKTIIVEGLIVQATSFSIVAIWAGSSQWRLRSVVCDRSRLGQLQWRRIINALCAISLLFILCSITCIIEYQQGSDSKMLSKEVSLYILDGTIMLVISILFLVFQPDSLKAKAQNLSAKGDGYMDEEI</sequence>
<evidence type="ECO:0000256" key="3">
    <source>
        <dbReference type="ARBA" id="ARBA00022989"/>
    </source>
</evidence>
<dbReference type="GO" id="GO:0016020">
    <property type="term" value="C:membrane"/>
    <property type="evidence" value="ECO:0007669"/>
    <property type="project" value="UniProtKB-SubCell"/>
</dbReference>
<feature type="transmembrane region" description="Helical" evidence="5">
    <location>
        <begin position="234"/>
        <end position="254"/>
    </location>
</feature>
<dbReference type="InterPro" id="IPR007568">
    <property type="entry name" value="RTA1"/>
</dbReference>
<feature type="transmembrane region" description="Helical" evidence="5">
    <location>
        <begin position="20"/>
        <end position="40"/>
    </location>
</feature>
<dbReference type="AlphaFoldDB" id="A0A0B7KLR3"/>
<feature type="transmembrane region" description="Helical" evidence="5">
    <location>
        <begin position="118"/>
        <end position="140"/>
    </location>
</feature>
<keyword evidence="3 5" id="KW-1133">Transmembrane helix</keyword>
<feature type="transmembrane region" description="Helical" evidence="5">
    <location>
        <begin position="160"/>
        <end position="179"/>
    </location>
</feature>
<organism evidence="6">
    <name type="scientific">Bionectria ochroleuca</name>
    <name type="common">Gliocladium roseum</name>
    <dbReference type="NCBI Taxonomy" id="29856"/>
    <lineage>
        <taxon>Eukaryota</taxon>
        <taxon>Fungi</taxon>
        <taxon>Dikarya</taxon>
        <taxon>Ascomycota</taxon>
        <taxon>Pezizomycotina</taxon>
        <taxon>Sordariomycetes</taxon>
        <taxon>Hypocreomycetidae</taxon>
        <taxon>Hypocreales</taxon>
        <taxon>Bionectriaceae</taxon>
        <taxon>Clonostachys</taxon>
    </lineage>
</organism>
<proteinExistence type="predicted"/>
<dbReference type="EMBL" id="CDPU01000064">
    <property type="protein sequence ID" value="CEO56337.1"/>
    <property type="molecule type" value="Genomic_DNA"/>
</dbReference>
<comment type="subcellular location">
    <subcellularLocation>
        <location evidence="1">Membrane</location>
        <topology evidence="1">Multi-pass membrane protein</topology>
    </subcellularLocation>
</comment>
<name>A0A0B7KLR3_BIOOC</name>